<dbReference type="Proteomes" id="UP000010366">
    <property type="component" value="Chromosome"/>
</dbReference>
<feature type="transmembrane region" description="Helical" evidence="1">
    <location>
        <begin position="447"/>
        <end position="464"/>
    </location>
</feature>
<feature type="transmembrane region" description="Helical" evidence="1">
    <location>
        <begin position="485"/>
        <end position="502"/>
    </location>
</feature>
<gene>
    <name evidence="3" type="ORF">Cha6605_5718</name>
</gene>
<protein>
    <recommendedName>
        <fullName evidence="2">DUF8201 domain-containing protein</fullName>
    </recommendedName>
</protein>
<sequence>MLYFISVWTLLLIGCYSCGLGLLNLLEIKISRENSPFSRLGDRVIISTWLGMLAISIGLLAIALFIPLSPSIGCLVFSILLLISLRSRSTRLEIFALYRQISRTQILVYLGVAIAIATRYAQPVQWYDSGLYHYSLLRWLSNFGTVPGLALLFANLGFTSAWFAFSAPLNPDWSIDRTGATANGFVFLLVVLHVALCGWRLIRQQGRLSDWFVVIYDSCLLLFMTIRISVMPDILVSPSPDIAAVLMVAVVAWTILVIETEDITERFTLSRQIVPLFLAVGAVSIKLTTLPLLFVTGLWFLIRAGYNPHIIQRMAIAAAATLLLTPLLLSNLVTSGCPLYPSTAFCLDLPWTVRGDLRIANDTHHWIDWYGKPPAGIHPWLWAFQHWLKNSGKKASSLTMAISAGCAIYLLKTRQLSAIDRLTSIWQIEIACVGISFFLLTSPLNRFMVPYLFLLPGFAVATYCHTRFSTNPIGAKVSIERTTPVAIFLLLIVAIATTLQVRSNYLMLILPPAIDRFTTVEHQVNDVIYLSPVDGKNRGCWTNELPCAYDPTQVKLRDPSQGIKAGFVRS</sequence>
<feature type="domain" description="DUF8201" evidence="2">
    <location>
        <begin position="1"/>
        <end position="453"/>
    </location>
</feature>
<dbReference type="RefSeq" id="WP_015162652.1">
    <property type="nucleotide sequence ID" value="NC_019697.1"/>
</dbReference>
<reference evidence="3 4" key="1">
    <citation type="submission" date="2012-05" db="EMBL/GenBank/DDBJ databases">
        <title>Finished chromosome of genome of Chamaesiphon sp. PCC 6605.</title>
        <authorList>
            <consortium name="US DOE Joint Genome Institute"/>
            <person name="Gugger M."/>
            <person name="Coursin T."/>
            <person name="Rippka R."/>
            <person name="Tandeau De Marsac N."/>
            <person name="Huntemann M."/>
            <person name="Wei C.-L."/>
            <person name="Han J."/>
            <person name="Detter J.C."/>
            <person name="Han C."/>
            <person name="Tapia R."/>
            <person name="Chen A."/>
            <person name="Kyrpides N."/>
            <person name="Mavromatis K."/>
            <person name="Markowitz V."/>
            <person name="Szeto E."/>
            <person name="Ivanova N."/>
            <person name="Pagani I."/>
            <person name="Pati A."/>
            <person name="Goodwin L."/>
            <person name="Nordberg H.P."/>
            <person name="Cantor M.N."/>
            <person name="Hua S.X."/>
            <person name="Woyke T."/>
            <person name="Kerfeld C.A."/>
        </authorList>
    </citation>
    <scope>NUCLEOTIDE SEQUENCE [LARGE SCALE GENOMIC DNA]</scope>
    <source>
        <strain evidence="4">ATCC 27169 / PCC 6605</strain>
    </source>
</reference>
<evidence type="ECO:0000313" key="3">
    <source>
        <dbReference type="EMBL" id="AFY96575.1"/>
    </source>
</evidence>
<dbReference type="InterPro" id="IPR058514">
    <property type="entry name" value="DUF8201"/>
</dbReference>
<dbReference type="eggNOG" id="ENOG5032SWY">
    <property type="taxonomic scope" value="Bacteria"/>
</dbReference>
<dbReference type="NCBIfam" id="NF047510">
    <property type="entry name" value="LIC_10190_fam"/>
    <property type="match status" value="1"/>
</dbReference>
<dbReference type="STRING" id="1173020.Cha6605_5718"/>
<feature type="transmembrane region" description="Helical" evidence="1">
    <location>
        <begin position="278"/>
        <end position="302"/>
    </location>
</feature>
<feature type="transmembrane region" description="Helical" evidence="1">
    <location>
        <begin position="185"/>
        <end position="202"/>
    </location>
</feature>
<feature type="transmembrane region" description="Helical" evidence="1">
    <location>
        <begin position="208"/>
        <end position="230"/>
    </location>
</feature>
<evidence type="ECO:0000313" key="4">
    <source>
        <dbReference type="Proteomes" id="UP000010366"/>
    </source>
</evidence>
<name>K9UP25_CHAP6</name>
<feature type="transmembrane region" description="Helical" evidence="1">
    <location>
        <begin position="106"/>
        <end position="122"/>
    </location>
</feature>
<organism evidence="3 4">
    <name type="scientific">Chamaesiphon minutus (strain ATCC 27169 / PCC 6605)</name>
    <dbReference type="NCBI Taxonomy" id="1173020"/>
    <lineage>
        <taxon>Bacteria</taxon>
        <taxon>Bacillati</taxon>
        <taxon>Cyanobacteriota</taxon>
        <taxon>Cyanophyceae</taxon>
        <taxon>Gomontiellales</taxon>
        <taxon>Chamaesiphonaceae</taxon>
        <taxon>Chamaesiphon</taxon>
    </lineage>
</organism>
<proteinExistence type="predicted"/>
<dbReference type="AlphaFoldDB" id="K9UP25"/>
<dbReference type="Pfam" id="PF26626">
    <property type="entry name" value="DUF8201"/>
    <property type="match status" value="1"/>
</dbReference>
<keyword evidence="1" id="KW-0812">Transmembrane</keyword>
<feature type="transmembrane region" description="Helical" evidence="1">
    <location>
        <begin position="242"/>
        <end position="258"/>
    </location>
</feature>
<accession>K9UP25</accession>
<feature type="transmembrane region" description="Helical" evidence="1">
    <location>
        <begin position="314"/>
        <end position="333"/>
    </location>
</feature>
<dbReference type="HOGENOM" id="CLU_471593_0_0_3"/>
<feature type="transmembrane region" description="Helical" evidence="1">
    <location>
        <begin position="44"/>
        <end position="62"/>
    </location>
</feature>
<dbReference type="KEGG" id="cmp:Cha6605_5718"/>
<feature type="transmembrane region" description="Helical" evidence="1">
    <location>
        <begin position="142"/>
        <end position="165"/>
    </location>
</feature>
<keyword evidence="1" id="KW-0472">Membrane</keyword>
<feature type="transmembrane region" description="Helical" evidence="1">
    <location>
        <begin position="6"/>
        <end position="23"/>
    </location>
</feature>
<dbReference type="OrthoDB" id="455143at2"/>
<keyword evidence="1" id="KW-1133">Transmembrane helix</keyword>
<evidence type="ECO:0000259" key="2">
    <source>
        <dbReference type="Pfam" id="PF26626"/>
    </source>
</evidence>
<keyword evidence="4" id="KW-1185">Reference proteome</keyword>
<dbReference type="InterPro" id="IPR058065">
    <property type="entry name" value="LIC_10190-like"/>
</dbReference>
<feature type="transmembrane region" description="Helical" evidence="1">
    <location>
        <begin position="423"/>
        <end position="441"/>
    </location>
</feature>
<evidence type="ECO:0000256" key="1">
    <source>
        <dbReference type="SAM" id="Phobius"/>
    </source>
</evidence>
<dbReference type="EMBL" id="CP003600">
    <property type="protein sequence ID" value="AFY96575.1"/>
    <property type="molecule type" value="Genomic_DNA"/>
</dbReference>